<dbReference type="STRING" id="1454201.NMS_2736"/>
<feature type="domain" description="AMP-dependent synthetase/ligase" evidence="2">
    <location>
        <begin position="106"/>
        <end position="278"/>
    </location>
</feature>
<dbReference type="KEGG" id="nmf:NMS_2736"/>
<dbReference type="PANTHER" id="PTHR43201">
    <property type="entry name" value="ACYL-COA SYNTHETASE"/>
    <property type="match status" value="1"/>
</dbReference>
<dbReference type="OrthoDB" id="9765680at2"/>
<proteinExistence type="inferred from homology"/>
<dbReference type="GO" id="GO:0031956">
    <property type="term" value="F:medium-chain fatty acid-CoA ligase activity"/>
    <property type="evidence" value="ECO:0007669"/>
    <property type="project" value="TreeGrafter"/>
</dbReference>
<dbReference type="InterPro" id="IPR045851">
    <property type="entry name" value="AMP-bd_C_sf"/>
</dbReference>
<dbReference type="InterPro" id="IPR025110">
    <property type="entry name" value="AMP-bd_C"/>
</dbReference>
<keyword evidence="4" id="KW-0436">Ligase</keyword>
<accession>W8VT43</accession>
<organism evidence="4 5">
    <name type="scientific">Nonlabens marinus S1-08</name>
    <dbReference type="NCBI Taxonomy" id="1454201"/>
    <lineage>
        <taxon>Bacteria</taxon>
        <taxon>Pseudomonadati</taxon>
        <taxon>Bacteroidota</taxon>
        <taxon>Flavobacteriia</taxon>
        <taxon>Flavobacteriales</taxon>
        <taxon>Flavobacteriaceae</taxon>
        <taxon>Nonlabens</taxon>
    </lineage>
</organism>
<evidence type="ECO:0000313" key="4">
    <source>
        <dbReference type="EMBL" id="BAO56745.1"/>
    </source>
</evidence>
<name>W8VT43_9FLAO</name>
<dbReference type="Gene3D" id="3.40.50.12780">
    <property type="entry name" value="N-terminal domain of ligase-like"/>
    <property type="match status" value="1"/>
</dbReference>
<dbReference type="SUPFAM" id="SSF56801">
    <property type="entry name" value="Acetyl-CoA synthetase-like"/>
    <property type="match status" value="1"/>
</dbReference>
<evidence type="ECO:0000313" key="5">
    <source>
        <dbReference type="Proteomes" id="UP000031760"/>
    </source>
</evidence>
<feature type="domain" description="AMP-binding enzyme C-terminal" evidence="3">
    <location>
        <begin position="333"/>
        <end position="408"/>
    </location>
</feature>
<keyword evidence="5" id="KW-1185">Reference proteome</keyword>
<dbReference type="PANTHER" id="PTHR43201:SF8">
    <property type="entry name" value="ACYL-COA SYNTHETASE FAMILY MEMBER 3"/>
    <property type="match status" value="1"/>
</dbReference>
<sequence>MSLIHNMFLIDVEAGLEFSYPQLLNEVTSAKYFTPYLKYTSLPQFYTNLLIGLASGNRLILLDPDFSMSEIEKLLGSVDLMNERIPVQINAGSIEELLNNIEKNKGSLSLFTSGTTGHPKIITHTVGNFIRGVRRSNDHGDNIWALAYNPTHMAGLQVFFQALYNLNPMVNIFGKSRATIFDNIEGAGITHLSATPTFFRMLMPADATFSNVNRITFGGERSDKNLHDKISALFPRARLNNIYATTESGAILTARNDEFEIKKEVIGKVVIRDNEILVHQTLLGDSSDFKMDGEWYHTNDIVEITSSDPLRFKIASRGNELINVGGYKVNPNEVEESMQMIDGIIDCRVFGKPNSVLGSILCAEYIPQNGVDITANDIKKHLAAQLQDFKIPRILKRVEKLKLTRTGKLKR</sequence>
<dbReference type="AlphaFoldDB" id="W8VT43"/>
<dbReference type="HOGENOM" id="CLU_000022_59_13_10"/>
<evidence type="ECO:0000256" key="1">
    <source>
        <dbReference type="ARBA" id="ARBA00006432"/>
    </source>
</evidence>
<dbReference type="InterPro" id="IPR042099">
    <property type="entry name" value="ANL_N_sf"/>
</dbReference>
<dbReference type="GO" id="GO:0006631">
    <property type="term" value="P:fatty acid metabolic process"/>
    <property type="evidence" value="ECO:0007669"/>
    <property type="project" value="TreeGrafter"/>
</dbReference>
<dbReference type="CDD" id="cd04433">
    <property type="entry name" value="AFD_class_I"/>
    <property type="match status" value="1"/>
</dbReference>
<dbReference type="EMBL" id="AP014548">
    <property type="protein sequence ID" value="BAO56745.1"/>
    <property type="molecule type" value="Genomic_DNA"/>
</dbReference>
<reference evidence="4 5" key="1">
    <citation type="journal article" date="2014" name="Proc. Natl. Acad. Sci. U.S.A.">
        <title>Functional characterization of flavobacteria rhodopsins reveals a unique class of light-driven chloride pump in bacteria.</title>
        <authorList>
            <person name="Yoshizawa S."/>
            <person name="Kumagai Y."/>
            <person name="Kim H."/>
            <person name="Ogura Y."/>
            <person name="Hayashi T."/>
            <person name="Iwasaki W."/>
            <person name="DeLong E.F."/>
            <person name="Kogure K."/>
        </authorList>
    </citation>
    <scope>NUCLEOTIDE SEQUENCE [LARGE SCALE GENOMIC DNA]</scope>
    <source>
        <strain evidence="4 5">S1-08</strain>
    </source>
</reference>
<gene>
    <name evidence="4" type="ORF">NMS_2736</name>
</gene>
<dbReference type="Pfam" id="PF00501">
    <property type="entry name" value="AMP-binding"/>
    <property type="match status" value="1"/>
</dbReference>
<dbReference type="Proteomes" id="UP000031760">
    <property type="component" value="Chromosome"/>
</dbReference>
<evidence type="ECO:0000259" key="2">
    <source>
        <dbReference type="Pfam" id="PF00501"/>
    </source>
</evidence>
<dbReference type="InterPro" id="IPR000873">
    <property type="entry name" value="AMP-dep_synth/lig_dom"/>
</dbReference>
<dbReference type="Gene3D" id="3.30.300.30">
    <property type="match status" value="1"/>
</dbReference>
<dbReference type="Pfam" id="PF13193">
    <property type="entry name" value="AMP-binding_C"/>
    <property type="match status" value="1"/>
</dbReference>
<protein>
    <submittedName>
        <fullName evidence="4">Long-chain-fatty-acid--CoA ligase</fullName>
    </submittedName>
</protein>
<dbReference type="RefSeq" id="WP_052476983.1">
    <property type="nucleotide sequence ID" value="NZ_AP014548.1"/>
</dbReference>
<comment type="similarity">
    <text evidence="1">Belongs to the ATP-dependent AMP-binding enzyme family.</text>
</comment>
<evidence type="ECO:0000259" key="3">
    <source>
        <dbReference type="Pfam" id="PF13193"/>
    </source>
</evidence>